<gene>
    <name evidence="2" type="ORF">HU200_005167</name>
</gene>
<evidence type="ECO:0000256" key="1">
    <source>
        <dbReference type="SAM" id="MobiDB-lite"/>
    </source>
</evidence>
<protein>
    <submittedName>
        <fullName evidence="2">Uncharacterized protein</fullName>
    </submittedName>
</protein>
<proteinExistence type="predicted"/>
<dbReference type="InterPro" id="IPR012871">
    <property type="entry name" value="DUF1668_ORYSA"/>
</dbReference>
<accession>A0A835FTK4</accession>
<evidence type="ECO:0000313" key="2">
    <source>
        <dbReference type="EMBL" id="KAF8774915.1"/>
    </source>
</evidence>
<sequence length="208" mass="22875">MAFTALGANIFVDTNRLRRGSHASPTLVYNTENAALTLGPRVQMMYVICGQPWLSVEKLYAVTSFSLTTGLVVGTHYQVQPGDPPMDWSWNSLSTPTPTPINGTEIITYALHPDGHTIFMSTKDETYSFDTSHGVWKKPGDWVLPFRGQAYFDADLDAWVGIHNKDDGHICCCPVLRAARPPRHSCSAECSREAVPQHGGGESRPQAL</sequence>
<dbReference type="EMBL" id="JACEFO010000343">
    <property type="protein sequence ID" value="KAF8774915.1"/>
    <property type="molecule type" value="Genomic_DNA"/>
</dbReference>
<keyword evidence="3" id="KW-1185">Reference proteome</keyword>
<evidence type="ECO:0000313" key="3">
    <source>
        <dbReference type="Proteomes" id="UP000636709"/>
    </source>
</evidence>
<dbReference type="Proteomes" id="UP000636709">
    <property type="component" value="Unassembled WGS sequence"/>
</dbReference>
<organism evidence="2 3">
    <name type="scientific">Digitaria exilis</name>
    <dbReference type="NCBI Taxonomy" id="1010633"/>
    <lineage>
        <taxon>Eukaryota</taxon>
        <taxon>Viridiplantae</taxon>
        <taxon>Streptophyta</taxon>
        <taxon>Embryophyta</taxon>
        <taxon>Tracheophyta</taxon>
        <taxon>Spermatophyta</taxon>
        <taxon>Magnoliopsida</taxon>
        <taxon>Liliopsida</taxon>
        <taxon>Poales</taxon>
        <taxon>Poaceae</taxon>
        <taxon>PACMAD clade</taxon>
        <taxon>Panicoideae</taxon>
        <taxon>Panicodae</taxon>
        <taxon>Paniceae</taxon>
        <taxon>Anthephorinae</taxon>
        <taxon>Digitaria</taxon>
    </lineage>
</organism>
<name>A0A835FTK4_9POAL</name>
<comment type="caution">
    <text evidence="2">The sequence shown here is derived from an EMBL/GenBank/DDBJ whole genome shotgun (WGS) entry which is preliminary data.</text>
</comment>
<dbReference type="PANTHER" id="PTHR33085">
    <property type="entry name" value="OS12G0113100 PROTEIN-RELATED"/>
    <property type="match status" value="1"/>
</dbReference>
<dbReference type="PANTHER" id="PTHR33085:SF47">
    <property type="entry name" value="OS02G0513400 PROTEIN"/>
    <property type="match status" value="1"/>
</dbReference>
<dbReference type="AlphaFoldDB" id="A0A835FTK4"/>
<dbReference type="Pfam" id="PF07893">
    <property type="entry name" value="DUF1668"/>
    <property type="match status" value="1"/>
</dbReference>
<reference evidence="2" key="1">
    <citation type="submission" date="2020-07" db="EMBL/GenBank/DDBJ databases">
        <title>Genome sequence and genetic diversity analysis of an under-domesticated orphan crop, white fonio (Digitaria exilis).</title>
        <authorList>
            <person name="Bennetzen J.L."/>
            <person name="Chen S."/>
            <person name="Ma X."/>
            <person name="Wang X."/>
            <person name="Yssel A.E.J."/>
            <person name="Chaluvadi S.R."/>
            <person name="Johnson M."/>
            <person name="Gangashetty P."/>
            <person name="Hamidou F."/>
            <person name="Sanogo M.D."/>
            <person name="Zwaenepoel A."/>
            <person name="Wallace J."/>
            <person name="Van De Peer Y."/>
            <person name="Van Deynze A."/>
        </authorList>
    </citation>
    <scope>NUCLEOTIDE SEQUENCE</scope>
    <source>
        <tissue evidence="2">Leaves</tissue>
    </source>
</reference>
<dbReference type="OrthoDB" id="586059at2759"/>
<feature type="region of interest" description="Disordered" evidence="1">
    <location>
        <begin position="187"/>
        <end position="208"/>
    </location>
</feature>